<evidence type="ECO:0000313" key="9">
    <source>
        <dbReference type="EMBL" id="WHX48390.1"/>
    </source>
</evidence>
<dbReference type="PIRSF" id="PIRSF019239">
    <property type="entry name" value="MrpE"/>
    <property type="match status" value="1"/>
</dbReference>
<evidence type="ECO:0000256" key="2">
    <source>
        <dbReference type="ARBA" id="ARBA00006228"/>
    </source>
</evidence>
<evidence type="ECO:0000256" key="8">
    <source>
        <dbReference type="SAM" id="Phobius"/>
    </source>
</evidence>
<keyword evidence="4" id="KW-1003">Cell membrane</keyword>
<reference evidence="9" key="1">
    <citation type="submission" date="2023-05" db="EMBL/GenBank/DDBJ databases">
        <title>Comparative genomics of Bacillaceae isolates and their secondary metabolite potential.</title>
        <authorList>
            <person name="Song L."/>
            <person name="Nielsen L.J."/>
            <person name="Mohite O."/>
            <person name="Xu X."/>
            <person name="Weber T."/>
            <person name="Kovacs A.T."/>
        </authorList>
    </citation>
    <scope>NUCLEOTIDE SEQUENCE</scope>
    <source>
        <strain evidence="9">B2_4</strain>
    </source>
</reference>
<keyword evidence="3" id="KW-0050">Antiport</keyword>
<evidence type="ECO:0000256" key="3">
    <source>
        <dbReference type="ARBA" id="ARBA00022449"/>
    </source>
</evidence>
<dbReference type="RefSeq" id="WP_283925772.1">
    <property type="nucleotide sequence ID" value="NZ_CP126084.1"/>
</dbReference>
<feature type="transmembrane region" description="Helical" evidence="8">
    <location>
        <begin position="28"/>
        <end position="45"/>
    </location>
</feature>
<keyword evidence="6 8" id="KW-1133">Transmembrane helix</keyword>
<dbReference type="GO" id="GO:0008324">
    <property type="term" value="F:monoatomic cation transmembrane transporter activity"/>
    <property type="evidence" value="ECO:0007669"/>
    <property type="project" value="InterPro"/>
</dbReference>
<dbReference type="GO" id="GO:0015297">
    <property type="term" value="F:antiporter activity"/>
    <property type="evidence" value="ECO:0007669"/>
    <property type="project" value="UniProtKB-KW"/>
</dbReference>
<dbReference type="NCBIfam" id="NF009292">
    <property type="entry name" value="PRK12651.1-3"/>
    <property type="match status" value="1"/>
</dbReference>
<dbReference type="GO" id="GO:0005886">
    <property type="term" value="C:plasma membrane"/>
    <property type="evidence" value="ECO:0007669"/>
    <property type="project" value="UniProtKB-SubCell"/>
</dbReference>
<feature type="transmembrane region" description="Helical" evidence="8">
    <location>
        <begin position="5"/>
        <end position="22"/>
    </location>
</feature>
<evidence type="ECO:0000313" key="10">
    <source>
        <dbReference type="Proteomes" id="UP001177943"/>
    </source>
</evidence>
<sequence>MALQILLNFLIAVIWMFLNNNWSASGLIVGYMIGLALIGLFGRFWPQGFYMRKVWAMIKLLALFIKELFKSSFVVIGQVLSPKLNIRPGIFAYKTELTGDWEVTILANLITLTPGTLTLDVSREGSTLYIHAMDIGDVDKLCSEIRSTFEKAILEVTR</sequence>
<dbReference type="Pfam" id="PF01899">
    <property type="entry name" value="MNHE"/>
    <property type="match status" value="1"/>
</dbReference>
<organism evidence="9 10">
    <name type="scientific">Paenibacillus woosongensis</name>
    <dbReference type="NCBI Taxonomy" id="307580"/>
    <lineage>
        <taxon>Bacteria</taxon>
        <taxon>Bacillati</taxon>
        <taxon>Bacillota</taxon>
        <taxon>Bacilli</taxon>
        <taxon>Bacillales</taxon>
        <taxon>Paenibacillaceae</taxon>
        <taxon>Paenibacillus</taxon>
    </lineage>
</organism>
<dbReference type="InterPro" id="IPR002758">
    <property type="entry name" value="Cation_antiport_E"/>
</dbReference>
<evidence type="ECO:0000256" key="5">
    <source>
        <dbReference type="ARBA" id="ARBA00022692"/>
    </source>
</evidence>
<proteinExistence type="inferred from homology"/>
<dbReference type="PANTHER" id="PTHR34584">
    <property type="entry name" value="NA(+)/H(+) ANTIPORTER SUBUNIT E1"/>
    <property type="match status" value="1"/>
</dbReference>
<gene>
    <name evidence="9" type="ORF">QNH46_20195</name>
</gene>
<keyword evidence="7 8" id="KW-0472">Membrane</keyword>
<dbReference type="KEGG" id="pwn:QNH46_20195"/>
<comment type="subcellular location">
    <subcellularLocation>
        <location evidence="1">Cell membrane</location>
        <topology evidence="1">Multi-pass membrane protein</topology>
    </subcellularLocation>
</comment>
<evidence type="ECO:0000256" key="7">
    <source>
        <dbReference type="ARBA" id="ARBA00023136"/>
    </source>
</evidence>
<name>A0AA95I254_9BACL</name>
<evidence type="ECO:0000256" key="4">
    <source>
        <dbReference type="ARBA" id="ARBA00022475"/>
    </source>
</evidence>
<keyword evidence="3" id="KW-0813">Transport</keyword>
<comment type="similarity">
    <text evidence="2">Belongs to the CPA3 antiporters (TC 2.A.63) subunit E family.</text>
</comment>
<evidence type="ECO:0000256" key="6">
    <source>
        <dbReference type="ARBA" id="ARBA00022989"/>
    </source>
</evidence>
<dbReference type="AlphaFoldDB" id="A0AA95I254"/>
<dbReference type="NCBIfam" id="NF006517">
    <property type="entry name" value="PRK08965.1-1"/>
    <property type="match status" value="1"/>
</dbReference>
<keyword evidence="5 8" id="KW-0812">Transmembrane</keyword>
<dbReference type="EMBL" id="CP126084">
    <property type="protein sequence ID" value="WHX48390.1"/>
    <property type="molecule type" value="Genomic_DNA"/>
</dbReference>
<evidence type="ECO:0000256" key="1">
    <source>
        <dbReference type="ARBA" id="ARBA00004651"/>
    </source>
</evidence>
<protein>
    <submittedName>
        <fullName evidence="9">Na+/H+ antiporter subunit E</fullName>
    </submittedName>
</protein>
<dbReference type="PANTHER" id="PTHR34584:SF1">
    <property type="entry name" value="NA(+)_H(+) ANTIPORTER SUBUNIT E1"/>
    <property type="match status" value="1"/>
</dbReference>
<dbReference type="Proteomes" id="UP001177943">
    <property type="component" value="Chromosome"/>
</dbReference>
<accession>A0AA95I254</accession>